<dbReference type="PROSITE" id="PS50943">
    <property type="entry name" value="HTH_CROC1"/>
    <property type="match status" value="1"/>
</dbReference>
<dbReference type="AlphaFoldDB" id="A0A6L5YKL2"/>
<comment type="caution">
    <text evidence="3">The sequence shown here is derived from an EMBL/GenBank/DDBJ whole genome shotgun (WGS) entry which is preliminary data.</text>
</comment>
<dbReference type="RefSeq" id="WP_154497348.1">
    <property type="nucleotide sequence ID" value="NZ_VUMU01000015.1"/>
</dbReference>
<dbReference type="InterPro" id="IPR010982">
    <property type="entry name" value="Lambda_DNA-bd_dom_sf"/>
</dbReference>
<proteinExistence type="predicted"/>
<dbReference type="GO" id="GO:0003677">
    <property type="term" value="F:DNA binding"/>
    <property type="evidence" value="ECO:0007669"/>
    <property type="project" value="UniProtKB-KW"/>
</dbReference>
<dbReference type="Gene3D" id="1.10.260.40">
    <property type="entry name" value="lambda repressor-like DNA-binding domains"/>
    <property type="match status" value="1"/>
</dbReference>
<organism evidence="3 4">
    <name type="scientific">Waltera intestinalis</name>
    <dbReference type="NCBI Taxonomy" id="2606635"/>
    <lineage>
        <taxon>Bacteria</taxon>
        <taxon>Bacillati</taxon>
        <taxon>Bacillota</taxon>
        <taxon>Clostridia</taxon>
        <taxon>Lachnospirales</taxon>
        <taxon>Lachnospiraceae</taxon>
        <taxon>Waltera</taxon>
    </lineage>
</organism>
<evidence type="ECO:0000259" key="2">
    <source>
        <dbReference type="PROSITE" id="PS50943"/>
    </source>
</evidence>
<dbReference type="Proteomes" id="UP000476055">
    <property type="component" value="Unassembled WGS sequence"/>
</dbReference>
<dbReference type="InterPro" id="IPR001387">
    <property type="entry name" value="Cro/C1-type_HTH"/>
</dbReference>
<keyword evidence="4" id="KW-1185">Reference proteome</keyword>
<reference evidence="3 4" key="1">
    <citation type="submission" date="2019-08" db="EMBL/GenBank/DDBJ databases">
        <title>In-depth cultivation of the pig gut microbiome towards novel bacterial diversity and tailored functional studies.</title>
        <authorList>
            <person name="Wylensek D."/>
            <person name="Hitch T.C.A."/>
            <person name="Clavel T."/>
        </authorList>
    </citation>
    <scope>NUCLEOTIDE SEQUENCE [LARGE SCALE GENOMIC DNA]</scope>
    <source>
        <strain evidence="3 4">WCA3-601-WT-6H</strain>
    </source>
</reference>
<dbReference type="CDD" id="cd00093">
    <property type="entry name" value="HTH_XRE"/>
    <property type="match status" value="1"/>
</dbReference>
<evidence type="ECO:0000313" key="3">
    <source>
        <dbReference type="EMBL" id="MST58825.1"/>
    </source>
</evidence>
<name>A0A6L5YKL2_9FIRM</name>
<accession>A0A6L5YKL2</accession>
<protein>
    <submittedName>
        <fullName evidence="3">Helix-turn-helix transcriptional regulator</fullName>
    </submittedName>
</protein>
<keyword evidence="1" id="KW-0238">DNA-binding</keyword>
<sequence>MEEKRILLGDRIKELRKERRMTQEALANATGISQRTIEDYEQGKAKTPSAVTVLLLSSYFEVEPANLLYGGGQSANSMNNGGSSMNIYEKAIVEELKQITDFNTIKEIHDTDLNGTVLGKLSLTEDLITLVKTDWENKKLLKTKEKDGSEKVHKFRRHYVKDTILLYCQSRMNYISKYQLRNGVEILNEMNGLV</sequence>
<dbReference type="PANTHER" id="PTHR46558">
    <property type="entry name" value="TRACRIPTIONAL REGULATORY PROTEIN-RELATED-RELATED"/>
    <property type="match status" value="1"/>
</dbReference>
<dbReference type="SUPFAM" id="SSF47413">
    <property type="entry name" value="lambda repressor-like DNA-binding domains"/>
    <property type="match status" value="1"/>
</dbReference>
<feature type="domain" description="HTH cro/C1-type" evidence="2">
    <location>
        <begin position="12"/>
        <end position="67"/>
    </location>
</feature>
<dbReference type="Pfam" id="PF01381">
    <property type="entry name" value="HTH_3"/>
    <property type="match status" value="1"/>
</dbReference>
<evidence type="ECO:0000256" key="1">
    <source>
        <dbReference type="ARBA" id="ARBA00023125"/>
    </source>
</evidence>
<evidence type="ECO:0000313" key="4">
    <source>
        <dbReference type="Proteomes" id="UP000476055"/>
    </source>
</evidence>
<dbReference type="PANTHER" id="PTHR46558:SF4">
    <property type="entry name" value="DNA-BIDING PHAGE PROTEIN"/>
    <property type="match status" value="1"/>
</dbReference>
<dbReference type="SMART" id="SM00530">
    <property type="entry name" value="HTH_XRE"/>
    <property type="match status" value="1"/>
</dbReference>
<gene>
    <name evidence="3" type="ORF">FYJ59_11360</name>
</gene>
<dbReference type="EMBL" id="VUMU01000015">
    <property type="protein sequence ID" value="MST58825.1"/>
    <property type="molecule type" value="Genomic_DNA"/>
</dbReference>